<evidence type="ECO:0000313" key="5">
    <source>
        <dbReference type="EMBL" id="GIH98375.1"/>
    </source>
</evidence>
<evidence type="ECO:0000256" key="2">
    <source>
        <dbReference type="SAM" id="Phobius"/>
    </source>
</evidence>
<dbReference type="Pfam" id="PF15420">
    <property type="entry name" value="Abhydrolase_9_N"/>
    <property type="match status" value="1"/>
</dbReference>
<dbReference type="Proteomes" id="UP000634476">
    <property type="component" value="Unassembled WGS sequence"/>
</dbReference>
<accession>A0A8J3WQR8</accession>
<feature type="transmembrane region" description="Helical" evidence="2">
    <location>
        <begin position="155"/>
        <end position="174"/>
    </location>
</feature>
<keyword evidence="2" id="KW-0472">Membrane</keyword>
<dbReference type="AlphaFoldDB" id="A0A8J3WQR8"/>
<name>A0A8J3WQR8_9ACTN</name>
<dbReference type="Pfam" id="PF10081">
    <property type="entry name" value="Abhydrolase_9"/>
    <property type="match status" value="1"/>
</dbReference>
<evidence type="ECO:0000259" key="4">
    <source>
        <dbReference type="Pfam" id="PF15420"/>
    </source>
</evidence>
<feature type="transmembrane region" description="Helical" evidence="2">
    <location>
        <begin position="122"/>
        <end position="143"/>
    </location>
</feature>
<keyword evidence="6" id="KW-1185">Reference proteome</keyword>
<feature type="domain" description="Alpha/beta-hydrolase N-terminal" evidence="4">
    <location>
        <begin position="134"/>
        <end position="314"/>
    </location>
</feature>
<organism evidence="5 6">
    <name type="scientific">Planobispora takensis</name>
    <dbReference type="NCBI Taxonomy" id="1367882"/>
    <lineage>
        <taxon>Bacteria</taxon>
        <taxon>Bacillati</taxon>
        <taxon>Actinomycetota</taxon>
        <taxon>Actinomycetes</taxon>
        <taxon>Streptosporangiales</taxon>
        <taxon>Streptosporangiaceae</taxon>
        <taxon>Planobispora</taxon>
    </lineage>
</organism>
<gene>
    <name evidence="5" type="ORF">Pta02_03840</name>
</gene>
<keyword evidence="2" id="KW-0812">Transmembrane</keyword>
<dbReference type="InterPro" id="IPR027787">
    <property type="entry name" value="Alpha/beta-hydrolase_catalytic"/>
</dbReference>
<feature type="compositionally biased region" description="Low complexity" evidence="1">
    <location>
        <begin position="657"/>
        <end position="670"/>
    </location>
</feature>
<feature type="transmembrane region" description="Helical" evidence="2">
    <location>
        <begin position="84"/>
        <end position="102"/>
    </location>
</feature>
<evidence type="ECO:0000256" key="1">
    <source>
        <dbReference type="SAM" id="MobiDB-lite"/>
    </source>
</evidence>
<reference evidence="5" key="1">
    <citation type="submission" date="2021-01" db="EMBL/GenBank/DDBJ databases">
        <title>Whole genome shotgun sequence of Planobispora takensis NBRC 109077.</title>
        <authorList>
            <person name="Komaki H."/>
            <person name="Tamura T."/>
        </authorList>
    </citation>
    <scope>NUCLEOTIDE SEQUENCE</scope>
    <source>
        <strain evidence="5">NBRC 109077</strain>
    </source>
</reference>
<evidence type="ECO:0000313" key="6">
    <source>
        <dbReference type="Proteomes" id="UP000634476"/>
    </source>
</evidence>
<feature type="domain" description="Alpha/beta-hydrolase catalytic" evidence="3">
    <location>
        <begin position="335"/>
        <end position="606"/>
    </location>
</feature>
<evidence type="ECO:0000259" key="3">
    <source>
        <dbReference type="Pfam" id="PF10081"/>
    </source>
</evidence>
<protein>
    <recommendedName>
        <fullName evidence="7">Alpha/beta-hydrolase catalytic domain-containing protein</fullName>
    </recommendedName>
</protein>
<proteinExistence type="predicted"/>
<sequence length="670" mass="71412">MGNVMPDVFKRVVRADIETAEAAGLLAAVGSVGPSFQPGLLPRTTRDQAVITGVVAAANYGLTVTAQEGITAVARRLSGSRRRAGAATFAANLGAAGAGAVVQRLFAQRPGESLARAAVRAAGWRLITGGVAGALTTGADGLVRRLTGERTVGRVNVWTVLGAGTAVGAGLYFWQRRAVAGQEEQGKADAPSGEHGHGELLGRRAILVGAVISGSITAASRAESAAASIAARGVRWAAPSLAPFSLAAGNMIVRSLVGYAAYRGARLVYHRLEEAGTVIEPAYDTPPSSRWVSGGPGSLVDWADFGREGRRYVNMALTAGEIEEVTGATGTKDPIRVFVGLASAATATERADLAMRELERLGAFDRGVIAYFSPTGTGYVNYMAVETVEYLTGGDVASAAIQYSVRPSYLSLDRIKTAWEDNLAFLTAMSWKLRSMPPERRPRLLLFGESLGSHAAQNVFLRQGARGMDLLMIDRALFVGTPFASAWRRAWLDDPAECDPEGRIVEVASYDEWLALPRERRERTRIVLLTHDEDPIPKLGLPLLIQAPEWLGPPDTRRPGIPRGATWRPFVTSVITFVDLLNANRVVPGRLEALGHDYRADLSRFIHAAFDLPAGPGTLANIDKALGERELAWARRRQLGESLRPAAVSAVRRRAGRPPARLGSPPSSGT</sequence>
<dbReference type="EMBL" id="BOOK01000002">
    <property type="protein sequence ID" value="GIH98375.1"/>
    <property type="molecule type" value="Genomic_DNA"/>
</dbReference>
<dbReference type="InterPro" id="IPR027788">
    <property type="entry name" value="Alpha/beta-hydrolase_N_dom"/>
</dbReference>
<keyword evidence="2" id="KW-1133">Transmembrane helix</keyword>
<feature type="region of interest" description="Disordered" evidence="1">
    <location>
        <begin position="645"/>
        <end position="670"/>
    </location>
</feature>
<comment type="caution">
    <text evidence="5">The sequence shown here is derived from an EMBL/GenBank/DDBJ whole genome shotgun (WGS) entry which is preliminary data.</text>
</comment>
<evidence type="ECO:0008006" key="7">
    <source>
        <dbReference type="Google" id="ProtNLM"/>
    </source>
</evidence>